<keyword evidence="1" id="KW-0472">Membrane</keyword>
<dbReference type="Proteomes" id="UP000244523">
    <property type="component" value="Unassembled WGS sequence"/>
</dbReference>
<dbReference type="Gene3D" id="1.10.287.950">
    <property type="entry name" value="Methyl-accepting chemotaxis protein"/>
    <property type="match status" value="1"/>
</dbReference>
<name>A0A2T6KH73_9RHOB</name>
<comment type="caution">
    <text evidence="3">The sequence shown here is derived from an EMBL/GenBank/DDBJ whole genome shotgun (WGS) entry which is preliminary data.</text>
</comment>
<keyword evidence="2" id="KW-0732">Signal</keyword>
<reference evidence="3 4" key="1">
    <citation type="submission" date="2018-04" db="EMBL/GenBank/DDBJ databases">
        <title>Genomic Encyclopedia of Archaeal and Bacterial Type Strains, Phase II (KMG-II): from individual species to whole genera.</title>
        <authorList>
            <person name="Goeker M."/>
        </authorList>
    </citation>
    <scope>NUCLEOTIDE SEQUENCE [LARGE SCALE GENOMIC DNA]</scope>
    <source>
        <strain evidence="3 4">DSM 29955</strain>
    </source>
</reference>
<sequence length="444" mass="46605">MTLLVLVLGLLAYCAVAAVGQNYQSYREASKQTLAINGLADGLLQARTAAFAYRDVPTDAAKDVGNSRFAALRRAAENYRDTQSDAAGIAVADRIVQLAAAYGHDFQTISEARADAALAHDALSHLSEDTRASLTALGQLAAGNGSVSVLRRQSQATEALLLAHMHVDAYFSAADEAQYQAAASAFQSAATSLTMAKSGLARGGIYGWENEAIALVDTAFAEIDALQGAAADMRGALLQYVTLRDRSRIWTAAQMRDIPDNPAHDIVDQQNELGLRGRALARQMLFAIPALGVVALLLSGAISIAVGRWIKRPLHGGATAPTAGQATPLEQTVAALEDLTASVKLSAERAKMGANTINTIDAGEDSLKMITKITEAMSDISRQTNLLVLNAGGGAAGTGSVASKIAPVKSTLGTLPKPPKPAPQLPLLVLRKKVFARHEAWADF</sequence>
<proteinExistence type="predicted"/>
<evidence type="ECO:0000313" key="4">
    <source>
        <dbReference type="Proteomes" id="UP000244523"/>
    </source>
</evidence>
<protein>
    <submittedName>
        <fullName evidence="3">Uncharacterized protein</fullName>
    </submittedName>
</protein>
<keyword evidence="1" id="KW-1133">Transmembrane helix</keyword>
<dbReference type="AlphaFoldDB" id="A0A2T6KH73"/>
<dbReference type="EMBL" id="QBUD01000005">
    <property type="protein sequence ID" value="PUB14835.1"/>
    <property type="molecule type" value="Genomic_DNA"/>
</dbReference>
<feature type="chain" id="PRO_5015457351" evidence="2">
    <location>
        <begin position="18"/>
        <end position="444"/>
    </location>
</feature>
<evidence type="ECO:0000313" key="3">
    <source>
        <dbReference type="EMBL" id="PUB14835.1"/>
    </source>
</evidence>
<feature type="transmembrane region" description="Helical" evidence="1">
    <location>
        <begin position="284"/>
        <end position="306"/>
    </location>
</feature>
<feature type="signal peptide" evidence="2">
    <location>
        <begin position="1"/>
        <end position="17"/>
    </location>
</feature>
<evidence type="ECO:0000256" key="1">
    <source>
        <dbReference type="SAM" id="Phobius"/>
    </source>
</evidence>
<organism evidence="3 4">
    <name type="scientific">Yoonia sediminilitoris</name>
    <dbReference type="NCBI Taxonomy" id="1286148"/>
    <lineage>
        <taxon>Bacteria</taxon>
        <taxon>Pseudomonadati</taxon>
        <taxon>Pseudomonadota</taxon>
        <taxon>Alphaproteobacteria</taxon>
        <taxon>Rhodobacterales</taxon>
        <taxon>Paracoccaceae</taxon>
        <taxon>Yoonia</taxon>
    </lineage>
</organism>
<accession>A0A2T6KH73</accession>
<evidence type="ECO:0000256" key="2">
    <source>
        <dbReference type="SAM" id="SignalP"/>
    </source>
</evidence>
<keyword evidence="4" id="KW-1185">Reference proteome</keyword>
<dbReference type="SUPFAM" id="SSF58104">
    <property type="entry name" value="Methyl-accepting chemotaxis protein (MCP) signaling domain"/>
    <property type="match status" value="1"/>
</dbReference>
<keyword evidence="1" id="KW-0812">Transmembrane</keyword>
<gene>
    <name evidence="3" type="ORF">C8N45_10556</name>
</gene>